<feature type="compositionally biased region" description="Low complexity" evidence="1">
    <location>
        <begin position="322"/>
        <end position="339"/>
    </location>
</feature>
<feature type="compositionally biased region" description="Gly residues" evidence="1">
    <location>
        <begin position="175"/>
        <end position="185"/>
    </location>
</feature>
<feature type="non-terminal residue" evidence="2">
    <location>
        <position position="1"/>
    </location>
</feature>
<dbReference type="Proteomes" id="UP001054857">
    <property type="component" value="Unassembled WGS sequence"/>
</dbReference>
<name>A0AAD3DM77_9CHLO</name>
<feature type="compositionally biased region" description="Low complexity" evidence="1">
    <location>
        <begin position="155"/>
        <end position="174"/>
    </location>
</feature>
<feature type="region of interest" description="Disordered" evidence="1">
    <location>
        <begin position="155"/>
        <end position="206"/>
    </location>
</feature>
<feature type="compositionally biased region" description="Low complexity" evidence="1">
    <location>
        <begin position="9"/>
        <end position="24"/>
    </location>
</feature>
<evidence type="ECO:0000256" key="1">
    <source>
        <dbReference type="SAM" id="MobiDB-lite"/>
    </source>
</evidence>
<accession>A0AAD3DM77</accession>
<feature type="region of interest" description="Disordered" evidence="1">
    <location>
        <begin position="1"/>
        <end position="41"/>
    </location>
</feature>
<sequence length="339" mass="33139">CPRERAEAQDAAAAAAASASGSLAGTPLSTPLRKQVSWSPGGPQVFLVPGSREQRGTDLQEALRGREPFFRPAKAQGASFIIQAQLDPTDCDAMHLQLLPASTCSRAPQLLLAAAAAAAASSGPGAASGGAAAAGTPPLLMSPVPMSPVLATILSSSPRSSGSPLRASGSALGSGRVGGSSGGSSGPTRLTGSSSSGGGAGGGGGGAAAVGPFLERGLSLGRLDVGLAWRGGAVREQARRVKAAAQLVMDCTADLMTAPEGVRHAMDMLAGGLELAEAPPSSTASGDGKVRLLLRGRYPAGVLSVEAAARLVKADDDHEPPASASVAASVATTAAASSP</sequence>
<feature type="non-terminal residue" evidence="2">
    <location>
        <position position="339"/>
    </location>
</feature>
<evidence type="ECO:0000313" key="3">
    <source>
        <dbReference type="Proteomes" id="UP001054857"/>
    </source>
</evidence>
<protein>
    <submittedName>
        <fullName evidence="2">Uncharacterized protein</fullName>
    </submittedName>
</protein>
<proteinExistence type="predicted"/>
<dbReference type="EMBL" id="BMAR01000004">
    <property type="protein sequence ID" value="GFR43017.1"/>
    <property type="molecule type" value="Genomic_DNA"/>
</dbReference>
<evidence type="ECO:0000313" key="2">
    <source>
        <dbReference type="EMBL" id="GFR43017.1"/>
    </source>
</evidence>
<keyword evidence="3" id="KW-1185">Reference proteome</keyword>
<organism evidence="2 3">
    <name type="scientific">Astrephomene gubernaculifera</name>
    <dbReference type="NCBI Taxonomy" id="47775"/>
    <lineage>
        <taxon>Eukaryota</taxon>
        <taxon>Viridiplantae</taxon>
        <taxon>Chlorophyta</taxon>
        <taxon>core chlorophytes</taxon>
        <taxon>Chlorophyceae</taxon>
        <taxon>CS clade</taxon>
        <taxon>Chlamydomonadales</taxon>
        <taxon>Astrephomenaceae</taxon>
        <taxon>Astrephomene</taxon>
    </lineage>
</organism>
<reference evidence="2 3" key="1">
    <citation type="journal article" date="2021" name="Sci. Rep.">
        <title>Genome sequencing of the multicellular alga Astrephomene provides insights into convergent evolution of germ-soma differentiation.</title>
        <authorList>
            <person name="Yamashita S."/>
            <person name="Yamamoto K."/>
            <person name="Matsuzaki R."/>
            <person name="Suzuki S."/>
            <person name="Yamaguchi H."/>
            <person name="Hirooka S."/>
            <person name="Minakuchi Y."/>
            <person name="Miyagishima S."/>
            <person name="Kawachi M."/>
            <person name="Toyoda A."/>
            <person name="Nozaki H."/>
        </authorList>
    </citation>
    <scope>NUCLEOTIDE SEQUENCE [LARGE SCALE GENOMIC DNA]</scope>
    <source>
        <strain evidence="2 3">NIES-4017</strain>
    </source>
</reference>
<feature type="compositionally biased region" description="Gly residues" evidence="1">
    <location>
        <begin position="195"/>
        <end position="206"/>
    </location>
</feature>
<feature type="region of interest" description="Disordered" evidence="1">
    <location>
        <begin position="315"/>
        <end position="339"/>
    </location>
</feature>
<dbReference type="AlphaFoldDB" id="A0AAD3DM77"/>
<comment type="caution">
    <text evidence="2">The sequence shown here is derived from an EMBL/GenBank/DDBJ whole genome shotgun (WGS) entry which is preliminary data.</text>
</comment>
<gene>
    <name evidence="2" type="ORF">Agub_g4018</name>
</gene>